<proteinExistence type="predicted"/>
<evidence type="ECO:0000313" key="2">
    <source>
        <dbReference type="Proteomes" id="UP000287224"/>
    </source>
</evidence>
<reference evidence="2" key="1">
    <citation type="submission" date="2018-12" db="EMBL/GenBank/DDBJ databases">
        <title>Tengunoibacter tsumagoiensis gen. nov., sp. nov., Dictyobacter kobayashii sp. nov., D. alpinus sp. nov., and D. joshuensis sp. nov. and description of Dictyobacteraceae fam. nov. within the order Ktedonobacterales isolated from Tengu-no-mugimeshi.</title>
        <authorList>
            <person name="Wang C.M."/>
            <person name="Zheng Y."/>
            <person name="Sakai Y."/>
            <person name="Toyoda A."/>
            <person name="Minakuchi Y."/>
            <person name="Abe K."/>
            <person name="Yokota A."/>
            <person name="Yabe S."/>
        </authorList>
    </citation>
    <scope>NUCLEOTIDE SEQUENCE [LARGE SCALE GENOMIC DNA]</scope>
    <source>
        <strain evidence="2">S-27</strain>
    </source>
</reference>
<comment type="caution">
    <text evidence="1">The sequence shown here is derived from an EMBL/GenBank/DDBJ whole genome shotgun (WGS) entry which is preliminary data.</text>
</comment>
<dbReference type="EMBL" id="BIFQ01000002">
    <property type="protein sequence ID" value="GCE07824.1"/>
    <property type="molecule type" value="Genomic_DNA"/>
</dbReference>
<organism evidence="1 2">
    <name type="scientific">Dictyobacter aurantiacus</name>
    <dbReference type="NCBI Taxonomy" id="1936993"/>
    <lineage>
        <taxon>Bacteria</taxon>
        <taxon>Bacillati</taxon>
        <taxon>Chloroflexota</taxon>
        <taxon>Ktedonobacteria</taxon>
        <taxon>Ktedonobacterales</taxon>
        <taxon>Dictyobacteraceae</taxon>
        <taxon>Dictyobacter</taxon>
    </lineage>
</organism>
<name>A0A401ZLX7_9CHLR</name>
<protein>
    <submittedName>
        <fullName evidence="1">Uncharacterized protein</fullName>
    </submittedName>
</protein>
<keyword evidence="2" id="KW-1185">Reference proteome</keyword>
<dbReference type="AlphaFoldDB" id="A0A401ZLX7"/>
<dbReference type="Proteomes" id="UP000287224">
    <property type="component" value="Unassembled WGS sequence"/>
</dbReference>
<gene>
    <name evidence="1" type="ORF">KDAU_51530</name>
</gene>
<accession>A0A401ZLX7</accession>
<sequence>MCVSFVALFVLRRNARGIPRSENRDDIEHVFTVSGEGGSQDLPLVSLGFVSWLRTPVHSLRGVGVAFRVDEAGGVHGWEWVNEPERGCERIHEGGERGKKARA</sequence>
<evidence type="ECO:0000313" key="1">
    <source>
        <dbReference type="EMBL" id="GCE07824.1"/>
    </source>
</evidence>